<keyword evidence="1" id="KW-1133">Transmembrane helix</keyword>
<evidence type="ECO:0000256" key="1">
    <source>
        <dbReference type="SAM" id="Phobius"/>
    </source>
</evidence>
<dbReference type="InterPro" id="IPR046601">
    <property type="entry name" value="DUF6660"/>
</dbReference>
<proteinExistence type="predicted"/>
<accession>A0AAE3H275</accession>
<keyword evidence="1" id="KW-0812">Transmembrane</keyword>
<keyword evidence="3" id="KW-1185">Reference proteome</keyword>
<feature type="transmembrane region" description="Helical" evidence="1">
    <location>
        <begin position="12"/>
        <end position="37"/>
    </location>
</feature>
<comment type="caution">
    <text evidence="2">The sequence shown here is derived from an EMBL/GenBank/DDBJ whole genome shotgun (WGS) entry which is preliminary data.</text>
</comment>
<protein>
    <submittedName>
        <fullName evidence="2">Uncharacterized protein</fullName>
    </submittedName>
</protein>
<dbReference type="AlphaFoldDB" id="A0AAE3H275"/>
<organism evidence="2 3">
    <name type="scientific">Lacihabitans soyangensis</name>
    <dbReference type="NCBI Taxonomy" id="869394"/>
    <lineage>
        <taxon>Bacteria</taxon>
        <taxon>Pseudomonadati</taxon>
        <taxon>Bacteroidota</taxon>
        <taxon>Cytophagia</taxon>
        <taxon>Cytophagales</taxon>
        <taxon>Leadbetterellaceae</taxon>
        <taxon>Lacihabitans</taxon>
    </lineage>
</organism>
<reference evidence="2 3" key="1">
    <citation type="submission" date="2018-11" db="EMBL/GenBank/DDBJ databases">
        <title>Novel bacteria species description.</title>
        <authorList>
            <person name="Han J.-H."/>
        </authorList>
    </citation>
    <scope>NUCLEOTIDE SEQUENCE [LARGE SCALE GENOMIC DNA]</scope>
    <source>
        <strain evidence="2 3">KCTC23259</strain>
    </source>
</reference>
<evidence type="ECO:0000313" key="3">
    <source>
        <dbReference type="Proteomes" id="UP001204144"/>
    </source>
</evidence>
<sequence>MLYIKIYFLFDSLLHLFFAYFCCMKILSFILSMYVLILSCLPCGDVEDCKVVDNDKIAFSETNHTNHQEDTETCSPFCICACCGTNIVLNFSFSPLISEIAQCFLSEKGKINFYNTSFISDFYGNIWQPPKI</sequence>
<dbReference type="Proteomes" id="UP001204144">
    <property type="component" value="Unassembled WGS sequence"/>
</dbReference>
<dbReference type="EMBL" id="RJUF01000001">
    <property type="protein sequence ID" value="MCP9761490.1"/>
    <property type="molecule type" value="Genomic_DNA"/>
</dbReference>
<evidence type="ECO:0000313" key="2">
    <source>
        <dbReference type="EMBL" id="MCP9761490.1"/>
    </source>
</evidence>
<name>A0AAE3H275_9BACT</name>
<dbReference type="Pfam" id="PF20365">
    <property type="entry name" value="DUF6660"/>
    <property type="match status" value="1"/>
</dbReference>
<gene>
    <name evidence="2" type="ORF">EGI31_00875</name>
</gene>
<keyword evidence="1" id="KW-0472">Membrane</keyword>